<feature type="transmembrane region" description="Helical" evidence="1">
    <location>
        <begin position="149"/>
        <end position="166"/>
    </location>
</feature>
<keyword evidence="1" id="KW-1133">Transmembrane helix</keyword>
<proteinExistence type="predicted"/>
<name>A0A8S5MFD9_9VIRU</name>
<protein>
    <submittedName>
        <fullName evidence="2">Uncharacterized protein</fullName>
    </submittedName>
</protein>
<feature type="transmembrane region" description="Helical" evidence="1">
    <location>
        <begin position="125"/>
        <end position="143"/>
    </location>
</feature>
<accession>A0A8S5MFD9</accession>
<organism evidence="2">
    <name type="scientific">virus sp. ctK6s94</name>
    <dbReference type="NCBI Taxonomy" id="2826798"/>
    <lineage>
        <taxon>Viruses</taxon>
    </lineage>
</organism>
<evidence type="ECO:0000313" key="2">
    <source>
        <dbReference type="EMBL" id="DAD80924.1"/>
    </source>
</evidence>
<evidence type="ECO:0000256" key="1">
    <source>
        <dbReference type="SAM" id="Phobius"/>
    </source>
</evidence>
<feature type="transmembrane region" description="Helical" evidence="1">
    <location>
        <begin position="20"/>
        <end position="40"/>
    </location>
</feature>
<sequence>MINVEDKTLDIVIKEKLNLWFYYVIAFIVSAICLFVLPLFTTDIGLDFVWPDTKLAWAVYIITRLFVSAANVLIFHCFVKQARINSERDEHYRRANTLLMDLKSKERRPRSPQAYFRKLYSTKGLSVFVSSLLASIVLTDVILKFNMTTFVTYCATICCGIIFGILKMKDVEFFWTHEYYEYAIMISEGNKNG</sequence>
<feature type="transmembrane region" description="Helical" evidence="1">
    <location>
        <begin position="55"/>
        <end position="79"/>
    </location>
</feature>
<dbReference type="EMBL" id="BK014891">
    <property type="protein sequence ID" value="DAD80924.1"/>
    <property type="molecule type" value="Genomic_DNA"/>
</dbReference>
<keyword evidence="1" id="KW-0472">Membrane</keyword>
<reference evidence="2" key="1">
    <citation type="journal article" date="2021" name="Proc. Natl. Acad. Sci. U.S.A.">
        <title>A Catalog of Tens of Thousands of Viruses from Human Metagenomes Reveals Hidden Associations with Chronic Diseases.</title>
        <authorList>
            <person name="Tisza M.J."/>
            <person name="Buck C.B."/>
        </authorList>
    </citation>
    <scope>NUCLEOTIDE SEQUENCE</scope>
    <source>
        <strain evidence="2">CtK6s94</strain>
    </source>
</reference>
<keyword evidence="1" id="KW-0812">Transmembrane</keyword>